<dbReference type="eggNOG" id="ENOG502R3D7">
    <property type="taxonomic scope" value="Eukaryota"/>
</dbReference>
<dbReference type="VEuPathDB" id="FungiDB:SDRG_12780"/>
<dbReference type="AlphaFoldDB" id="T0Q4L7"/>
<dbReference type="RefSeq" id="XP_008617083.1">
    <property type="nucleotide sequence ID" value="XM_008618861.1"/>
</dbReference>
<evidence type="ECO:0000256" key="1">
    <source>
        <dbReference type="SAM" id="MobiDB-lite"/>
    </source>
</evidence>
<evidence type="ECO:0000313" key="2">
    <source>
        <dbReference type="EMBL" id="EQC29531.1"/>
    </source>
</evidence>
<gene>
    <name evidence="2" type="ORF">SDRG_12780</name>
</gene>
<reference evidence="2 3" key="1">
    <citation type="submission" date="2012-04" db="EMBL/GenBank/DDBJ databases">
        <title>The Genome Sequence of Saprolegnia declina VS20.</title>
        <authorList>
            <consortium name="The Broad Institute Genome Sequencing Platform"/>
            <person name="Russ C."/>
            <person name="Nusbaum C."/>
            <person name="Tyler B."/>
            <person name="van West P."/>
            <person name="Dieguez-Uribeondo J."/>
            <person name="de Bruijn I."/>
            <person name="Tripathy S."/>
            <person name="Jiang R."/>
            <person name="Young S.K."/>
            <person name="Zeng Q."/>
            <person name="Gargeya S."/>
            <person name="Fitzgerald M."/>
            <person name="Haas B."/>
            <person name="Abouelleil A."/>
            <person name="Alvarado L."/>
            <person name="Arachchi H.M."/>
            <person name="Berlin A."/>
            <person name="Chapman S.B."/>
            <person name="Goldberg J."/>
            <person name="Griggs A."/>
            <person name="Gujja S."/>
            <person name="Hansen M."/>
            <person name="Howarth C."/>
            <person name="Imamovic A."/>
            <person name="Larimer J."/>
            <person name="McCowen C."/>
            <person name="Montmayeur A."/>
            <person name="Murphy C."/>
            <person name="Neiman D."/>
            <person name="Pearson M."/>
            <person name="Priest M."/>
            <person name="Roberts A."/>
            <person name="Saif S."/>
            <person name="Shea T."/>
            <person name="Sisk P."/>
            <person name="Sykes S."/>
            <person name="Wortman J."/>
            <person name="Nusbaum C."/>
            <person name="Birren B."/>
        </authorList>
    </citation>
    <scope>NUCLEOTIDE SEQUENCE [LARGE SCALE GENOMIC DNA]</scope>
    <source>
        <strain evidence="2 3">VS20</strain>
    </source>
</reference>
<feature type="compositionally biased region" description="Basic and acidic residues" evidence="1">
    <location>
        <begin position="44"/>
        <end position="67"/>
    </location>
</feature>
<feature type="compositionally biased region" description="Basic and acidic residues" evidence="1">
    <location>
        <begin position="1"/>
        <end position="10"/>
    </location>
</feature>
<protein>
    <submittedName>
        <fullName evidence="2">Uncharacterized protein</fullName>
    </submittedName>
</protein>
<dbReference type="EMBL" id="JH767183">
    <property type="protein sequence ID" value="EQC29531.1"/>
    <property type="molecule type" value="Genomic_DNA"/>
</dbReference>
<dbReference type="OrthoDB" id="78192at2759"/>
<feature type="region of interest" description="Disordered" evidence="1">
    <location>
        <begin position="1"/>
        <end position="68"/>
    </location>
</feature>
<feature type="region of interest" description="Disordered" evidence="1">
    <location>
        <begin position="928"/>
        <end position="947"/>
    </location>
</feature>
<dbReference type="InParanoid" id="T0Q4L7"/>
<dbReference type="OMA" id="DETWSIY"/>
<dbReference type="Proteomes" id="UP000030762">
    <property type="component" value="Unassembled WGS sequence"/>
</dbReference>
<keyword evidence="3" id="KW-1185">Reference proteome</keyword>
<proteinExistence type="predicted"/>
<evidence type="ECO:0000313" key="3">
    <source>
        <dbReference type="Proteomes" id="UP000030762"/>
    </source>
</evidence>
<organism evidence="2 3">
    <name type="scientific">Saprolegnia diclina (strain VS20)</name>
    <dbReference type="NCBI Taxonomy" id="1156394"/>
    <lineage>
        <taxon>Eukaryota</taxon>
        <taxon>Sar</taxon>
        <taxon>Stramenopiles</taxon>
        <taxon>Oomycota</taxon>
        <taxon>Saprolegniomycetes</taxon>
        <taxon>Saprolegniales</taxon>
        <taxon>Saprolegniaceae</taxon>
        <taxon>Saprolegnia</taxon>
    </lineage>
</organism>
<sequence length="947" mass="104902">MESFRGHDPADAMDAPMPQSKLKLRKKAVDDDAGPAPGRKRARREKDVDKAYPDDRSSTGGRDEKPDVVAAPAVGVPFLTASGRDDIEAGKSLLELLLKPSRQKSKRRDDRTEEEMFGTHDMTLVPPGIVNKMDKLKDDYVRSVATEHTRHWIQMSGFGDSSKFMSNLIPAVEPQYPCNYPTILDEIVVSFMFKRPEYTDMLIRTVIKRHTEHVYPEKNPLVQTMLQKIALLHTGELFGDSAATTRHRIATLAIVKALFHSNQEKLYLSTWILDCLRVTSQDMLDVLVAKLLNAIAFLPLMQPEPHALPWLAMWQDETWSIYDGGHQLVDLVHLETKHDPSTRRVTRSIVREALLRFAYMPQGHFSFFAPAFRSYLCAATTDSLAMLTDVVPKFPPRYVAADPHPITQLLDLFASAIPLANASDNAWFLLHLWPLVLTSDDAPELLPMVFTRYMAYVFGGLNDKKLPEQLGFGPHVVFGTVDAWQSLRTFLEAIPTHATKRLPTIRRVFAAWKAAWAEATVPLHVMLTMVVVSLSFEATDDTSAAYHATMTEFRALTLSLLTAKAATLFASGPGYLAFRHTFLQHPRGVCPKRLAHVVDTVLAQLPLDDASYALGLQQTLVASLADEMEPLPGVAFFDWQQHIVRVLPSGPSTITHPPQPLLTVLLLTELVSTASPSVATFVQRQVATSPAVYEALIALLSSMDQDVVDATLGLLQNVLTRWHDLVPDLWTQPHVLQTIARLAHRADARGAKTLLEALVTRGPPRVPLLLLRLCVDALPSLPAHEMLAYVHDVQLGLGQTPAVWEPVLQFASAQLLSTATAYWTEKSAAHMGLLLLRMLYKLQWRPEYASLLPFALRTLETSSDVICALQLGLLYDVVATAPRAQDIAPVLTSSNVSSRLQLLLSLPQQRGPSVVALAKRTLGALETKPSAVASSSSSGKLHRTDDD</sequence>
<accession>T0Q4L7</accession>
<dbReference type="GeneID" id="19953507"/>
<name>T0Q4L7_SAPDV</name>